<evidence type="ECO:0000256" key="5">
    <source>
        <dbReference type="ARBA" id="ARBA00022737"/>
    </source>
</evidence>
<comment type="subcellular location">
    <subcellularLocation>
        <location evidence="2">Cytoplasm</location>
    </subcellularLocation>
    <subcellularLocation>
        <location evidence="1">Nucleus</location>
    </subcellularLocation>
</comment>
<feature type="repeat" description="WD" evidence="7">
    <location>
        <begin position="211"/>
        <end position="254"/>
    </location>
</feature>
<protein>
    <recommendedName>
        <fullName evidence="10">Elongator complex protein 2</fullName>
    </recommendedName>
</protein>
<feature type="repeat" description="WD" evidence="7">
    <location>
        <begin position="569"/>
        <end position="610"/>
    </location>
</feature>
<evidence type="ECO:0000256" key="6">
    <source>
        <dbReference type="ARBA" id="ARBA00023242"/>
    </source>
</evidence>
<dbReference type="Pfam" id="PF00400">
    <property type="entry name" value="WD40"/>
    <property type="match status" value="7"/>
</dbReference>
<dbReference type="PROSITE" id="PS50294">
    <property type="entry name" value="WD_REPEATS_REGION"/>
    <property type="match status" value="1"/>
</dbReference>
<organism evidence="8 9">
    <name type="scientific">Allacma fusca</name>
    <dbReference type="NCBI Taxonomy" id="39272"/>
    <lineage>
        <taxon>Eukaryota</taxon>
        <taxon>Metazoa</taxon>
        <taxon>Ecdysozoa</taxon>
        <taxon>Arthropoda</taxon>
        <taxon>Hexapoda</taxon>
        <taxon>Collembola</taxon>
        <taxon>Symphypleona</taxon>
        <taxon>Sminthuridae</taxon>
        <taxon>Allacma</taxon>
    </lineage>
</organism>
<gene>
    <name evidence="8" type="ORF">AFUS01_LOCUS20859</name>
</gene>
<reference evidence="8" key="1">
    <citation type="submission" date="2021-06" db="EMBL/GenBank/DDBJ databases">
        <authorList>
            <person name="Hodson N. C."/>
            <person name="Mongue J. A."/>
            <person name="Jaron S. K."/>
        </authorList>
    </citation>
    <scope>NUCLEOTIDE SEQUENCE</scope>
</reference>
<evidence type="ECO:0000313" key="8">
    <source>
        <dbReference type="EMBL" id="CAG7732338.1"/>
    </source>
</evidence>
<keyword evidence="6" id="KW-0539">Nucleus</keyword>
<dbReference type="GO" id="GO:0005634">
    <property type="term" value="C:nucleus"/>
    <property type="evidence" value="ECO:0007669"/>
    <property type="project" value="UniProtKB-SubCell"/>
</dbReference>
<keyword evidence="5" id="KW-0677">Repeat</keyword>
<evidence type="ECO:0000256" key="7">
    <source>
        <dbReference type="PROSITE-ProRule" id="PRU00221"/>
    </source>
</evidence>
<evidence type="ECO:0000256" key="4">
    <source>
        <dbReference type="ARBA" id="ARBA00022574"/>
    </source>
</evidence>
<dbReference type="Proteomes" id="UP000708208">
    <property type="component" value="Unassembled WGS sequence"/>
</dbReference>
<dbReference type="GO" id="GO:0005737">
    <property type="term" value="C:cytoplasm"/>
    <property type="evidence" value="ECO:0007669"/>
    <property type="project" value="UniProtKB-SubCell"/>
</dbReference>
<dbReference type="GO" id="GO:0033588">
    <property type="term" value="C:elongator holoenzyme complex"/>
    <property type="evidence" value="ECO:0007669"/>
    <property type="project" value="InterPro"/>
</dbReference>
<dbReference type="AlphaFoldDB" id="A0A8J2K353"/>
<evidence type="ECO:0008006" key="10">
    <source>
        <dbReference type="Google" id="ProtNLM"/>
    </source>
</evidence>
<dbReference type="PROSITE" id="PS50082">
    <property type="entry name" value="WD_REPEATS_2"/>
    <property type="match status" value="4"/>
</dbReference>
<keyword evidence="4 7" id="KW-0853">WD repeat</keyword>
<name>A0A8J2K353_9HEXA</name>
<keyword evidence="9" id="KW-1185">Reference proteome</keyword>
<dbReference type="InterPro" id="IPR001680">
    <property type="entry name" value="WD40_rpt"/>
</dbReference>
<dbReference type="EMBL" id="CAJVCH010229041">
    <property type="protein sequence ID" value="CAG7732338.1"/>
    <property type="molecule type" value="Genomic_DNA"/>
</dbReference>
<feature type="repeat" description="WD" evidence="7">
    <location>
        <begin position="616"/>
        <end position="647"/>
    </location>
</feature>
<accession>A0A8J2K353</accession>
<dbReference type="GO" id="GO:0002098">
    <property type="term" value="P:tRNA wobble uridine modification"/>
    <property type="evidence" value="ECO:0007669"/>
    <property type="project" value="InterPro"/>
</dbReference>
<evidence type="ECO:0000313" key="9">
    <source>
        <dbReference type="Proteomes" id="UP000708208"/>
    </source>
</evidence>
<dbReference type="InterPro" id="IPR037289">
    <property type="entry name" value="Elp2"/>
</dbReference>
<sequence>MPSPALQVEAEYTSAGCNCTYNGFDFPTRNLIVYGANNALVFYDLEEEKVVRTSVAHGGRVNCVRTIKFPINEGGLVSCGSDGSVTLWGKGESDCDFSYEPLVTKELQSGSITVCDAIGQDSNTVLIGCITALSKVVILELNIREKNVEVVQEFDLKLSVALDLVFQKFEKPGTNIVLALGMDNGSVVLYGNGASTDDSSRRIQLEPKLTLKKHEDWVRCISFATYRDEILMAAGGEDSFISIWRFTASQIEVSEFEFQVHKFGEYNVVFDSIIMGHEGWINSLHWSTSDANQEGGLVSCSSDQSIIIWDKVDNMWSEKYRFGTIGGQIPGGFGAKCSGEYLAVCGFQGAIQIWQVGSGDEAWVLKPSVTGHFGPISDLDYNRGGQYIVTTSEDQTTRVHSPWGDNRWHEIGRPQIHGHDLFTAKVLGDYIISGAEEKILRAFQPTEVFARNLENASEIPVDFLEHVSPAASLPALGLSNQSEDTGNSENFDPTYYKTLNLNARLDEDFLRSQTLWPEVSKLYGHVYEICCIACSSTDPILASGSQASKQQFAAIILWSAENWKNLGEFRFHNLNVTDLEFSRKGDRLLSSSRDRTWALWQVIKNESYSLQLIESGNFHTRALWVGTWSPSDSFFVTGARDKKLAVWIRREDSEVTEPKKYEVAANQTFTAAVSAASINRNNLIAVGLESGTIHLYVFRNEKEMSQRLTVLQTLDNSEAHHNIIKRMRFNPADDNQLASAGADKFLRVYRIKMLEDA</sequence>
<keyword evidence="3" id="KW-0963">Cytoplasm</keyword>
<comment type="caution">
    <text evidence="8">The sequence shown here is derived from an EMBL/GenBank/DDBJ whole genome shotgun (WGS) entry which is preliminary data.</text>
</comment>
<proteinExistence type="predicted"/>
<evidence type="ECO:0000256" key="1">
    <source>
        <dbReference type="ARBA" id="ARBA00004123"/>
    </source>
</evidence>
<dbReference type="PANTHER" id="PTHR44111">
    <property type="entry name" value="ELONGATOR COMPLEX PROTEIN 2"/>
    <property type="match status" value="1"/>
</dbReference>
<evidence type="ECO:0000256" key="3">
    <source>
        <dbReference type="ARBA" id="ARBA00022490"/>
    </source>
</evidence>
<dbReference type="SMART" id="SM00320">
    <property type="entry name" value="WD40"/>
    <property type="match status" value="9"/>
</dbReference>
<dbReference type="OrthoDB" id="27911at2759"/>
<evidence type="ECO:0000256" key="2">
    <source>
        <dbReference type="ARBA" id="ARBA00004496"/>
    </source>
</evidence>
<dbReference type="PANTHER" id="PTHR44111:SF1">
    <property type="entry name" value="ELONGATOR COMPLEX PROTEIN 2"/>
    <property type="match status" value="1"/>
</dbReference>
<feature type="repeat" description="WD" evidence="7">
    <location>
        <begin position="274"/>
        <end position="310"/>
    </location>
</feature>